<keyword evidence="4" id="KW-0460">Magnesium</keyword>
<dbReference type="Pfam" id="PF00480">
    <property type="entry name" value="ROK"/>
    <property type="match status" value="1"/>
</dbReference>
<reference evidence="7 8" key="1">
    <citation type="submission" date="2024-09" db="EMBL/GenBank/DDBJ databases">
        <authorList>
            <person name="Zhang Z.-H."/>
        </authorList>
    </citation>
    <scope>NUCLEOTIDE SEQUENCE [LARGE SCALE GENOMIC DNA]</scope>
    <source>
        <strain evidence="7 8">HHTR114</strain>
    </source>
</reference>
<dbReference type="RefSeq" id="WP_379878597.1">
    <property type="nucleotide sequence ID" value="NZ_JBHPON010000001.1"/>
</dbReference>
<dbReference type="Proteomes" id="UP001596116">
    <property type="component" value="Unassembled WGS sequence"/>
</dbReference>
<evidence type="ECO:0000313" key="7">
    <source>
        <dbReference type="EMBL" id="MFC6035806.1"/>
    </source>
</evidence>
<evidence type="ECO:0000256" key="5">
    <source>
        <dbReference type="ARBA" id="ARBA00038887"/>
    </source>
</evidence>
<dbReference type="InterPro" id="IPR051804">
    <property type="entry name" value="Carb_Metab_Reg_Kinase/Isom"/>
</dbReference>
<dbReference type="EMBL" id="JBHPON010000001">
    <property type="protein sequence ID" value="MFC6035806.1"/>
    <property type="molecule type" value="Genomic_DNA"/>
</dbReference>
<name>A0ABW1KUK8_9PROT</name>
<organism evidence="7 8">
    <name type="scientific">Hyphococcus aureus</name>
    <dbReference type="NCBI Taxonomy" id="2666033"/>
    <lineage>
        <taxon>Bacteria</taxon>
        <taxon>Pseudomonadati</taxon>
        <taxon>Pseudomonadota</taxon>
        <taxon>Alphaproteobacteria</taxon>
        <taxon>Parvularculales</taxon>
        <taxon>Parvularculaceae</taxon>
        <taxon>Hyphococcus</taxon>
    </lineage>
</organism>
<dbReference type="EC" id="2.7.1.4" evidence="5"/>
<protein>
    <recommendedName>
        <fullName evidence="5">fructokinase</fullName>
        <ecNumber evidence="5">2.7.1.4</ecNumber>
    </recommendedName>
</protein>
<evidence type="ECO:0000256" key="1">
    <source>
        <dbReference type="ARBA" id="ARBA00001946"/>
    </source>
</evidence>
<comment type="cofactor">
    <cofactor evidence="1">
        <name>Mg(2+)</name>
        <dbReference type="ChEBI" id="CHEBI:18420"/>
    </cofactor>
</comment>
<evidence type="ECO:0000256" key="4">
    <source>
        <dbReference type="ARBA" id="ARBA00022842"/>
    </source>
</evidence>
<evidence type="ECO:0000313" key="8">
    <source>
        <dbReference type="Proteomes" id="UP001596116"/>
    </source>
</evidence>
<comment type="caution">
    <text evidence="7">The sequence shown here is derived from an EMBL/GenBank/DDBJ whole genome shotgun (WGS) entry which is preliminary data.</text>
</comment>
<keyword evidence="8" id="KW-1185">Reference proteome</keyword>
<gene>
    <name evidence="7" type="ORF">ACFMB1_09645</name>
</gene>
<dbReference type="Gene3D" id="3.30.420.40">
    <property type="match status" value="2"/>
</dbReference>
<comment type="catalytic activity">
    <reaction evidence="6">
        <text>D-fructose + ATP = D-fructose 6-phosphate + ADP + H(+)</text>
        <dbReference type="Rhea" id="RHEA:16125"/>
        <dbReference type="ChEBI" id="CHEBI:15378"/>
        <dbReference type="ChEBI" id="CHEBI:30616"/>
        <dbReference type="ChEBI" id="CHEBI:37721"/>
        <dbReference type="ChEBI" id="CHEBI:61527"/>
        <dbReference type="ChEBI" id="CHEBI:456216"/>
        <dbReference type="EC" id="2.7.1.4"/>
    </reaction>
</comment>
<dbReference type="SUPFAM" id="SSF53067">
    <property type="entry name" value="Actin-like ATPase domain"/>
    <property type="match status" value="1"/>
</dbReference>
<dbReference type="CDD" id="cd24067">
    <property type="entry name" value="ASKHA_NBD_ROK_BsFRK-like"/>
    <property type="match status" value="1"/>
</dbReference>
<proteinExistence type="predicted"/>
<sequence>MRRRARDEVGVSPSRSIVIVAGIDAGGTSWKLIAAKGPGGILARATIPTTTPEENVAAAADWIDKMRGEGCSIEALGLASFGPVDRNRKSQTYGLIGATPKPGWRGANPLRMLEQETGLPCTLDTDVNAALLAEAAWGAGKGLSDVVYITVGAGVGGAALVARNLVGAPGHAEFGHIKPARAEYDRQTFAGSCPYHGDCIEGLASATAIAARWGADPHLLPDTHEAWPLVADSLAQLCVSITYLLAPQRIILGGGVMKRAILMDMIRAQFVERTNGYTVRAEADHADTYIFTPGLGGDAGALGAAYLALEANGASAR</sequence>
<evidence type="ECO:0000256" key="6">
    <source>
        <dbReference type="ARBA" id="ARBA00048451"/>
    </source>
</evidence>
<dbReference type="InterPro" id="IPR000600">
    <property type="entry name" value="ROK"/>
</dbReference>
<evidence type="ECO:0000256" key="2">
    <source>
        <dbReference type="ARBA" id="ARBA00022723"/>
    </source>
</evidence>
<keyword evidence="3" id="KW-0862">Zinc</keyword>
<dbReference type="PANTHER" id="PTHR42742">
    <property type="entry name" value="TRANSCRIPTIONAL REPRESSOR MPRA"/>
    <property type="match status" value="1"/>
</dbReference>
<dbReference type="PANTHER" id="PTHR42742:SF3">
    <property type="entry name" value="FRUCTOKINASE"/>
    <property type="match status" value="1"/>
</dbReference>
<dbReference type="InterPro" id="IPR043129">
    <property type="entry name" value="ATPase_NBD"/>
</dbReference>
<keyword evidence="2" id="KW-0479">Metal-binding</keyword>
<evidence type="ECO:0000256" key="3">
    <source>
        <dbReference type="ARBA" id="ARBA00022833"/>
    </source>
</evidence>
<accession>A0ABW1KUK8</accession>